<name>A0A2P8GXW7_9MICO</name>
<protein>
    <submittedName>
        <fullName evidence="3">ArsR family transcriptional regulator</fullName>
    </submittedName>
    <submittedName>
        <fullName evidence="2">Helix-turn-helix protein</fullName>
    </submittedName>
</protein>
<dbReference type="InterPro" id="IPR001845">
    <property type="entry name" value="HTH_ArsR_DNA-bd_dom"/>
</dbReference>
<keyword evidence="5" id="KW-1185">Reference proteome</keyword>
<dbReference type="GO" id="GO:0003700">
    <property type="term" value="F:DNA-binding transcription factor activity"/>
    <property type="evidence" value="ECO:0007669"/>
    <property type="project" value="InterPro"/>
</dbReference>
<proteinExistence type="predicted"/>
<dbReference type="EMBL" id="PYAU01000001">
    <property type="protein sequence ID" value="PSL38813.1"/>
    <property type="molecule type" value="Genomic_DNA"/>
</dbReference>
<dbReference type="InterPro" id="IPR036390">
    <property type="entry name" value="WH_DNA-bd_sf"/>
</dbReference>
<evidence type="ECO:0000313" key="2">
    <source>
        <dbReference type="EMBL" id="PSL38813.1"/>
    </source>
</evidence>
<evidence type="ECO:0000313" key="3">
    <source>
        <dbReference type="EMBL" id="RUQ86716.1"/>
    </source>
</evidence>
<comment type="caution">
    <text evidence="2">The sequence shown here is derived from an EMBL/GenBank/DDBJ whole genome shotgun (WGS) entry which is preliminary data.</text>
</comment>
<dbReference type="Proteomes" id="UP000241203">
    <property type="component" value="Unassembled WGS sequence"/>
</dbReference>
<evidence type="ECO:0000313" key="4">
    <source>
        <dbReference type="Proteomes" id="UP000241203"/>
    </source>
</evidence>
<dbReference type="InterPro" id="IPR036388">
    <property type="entry name" value="WH-like_DNA-bd_sf"/>
</dbReference>
<dbReference type="RefSeq" id="WP_106563765.1">
    <property type="nucleotide sequence ID" value="NZ_PYAU01000001.1"/>
</dbReference>
<gene>
    <name evidence="2" type="ORF">CLV49_2442</name>
    <name evidence="3" type="ORF">ELQ93_07025</name>
</gene>
<reference evidence="2 4" key="1">
    <citation type="submission" date="2018-03" db="EMBL/GenBank/DDBJ databases">
        <title>Genomic Encyclopedia of Archaeal and Bacterial Type Strains, Phase II (KMG-II): from individual species to whole genera.</title>
        <authorList>
            <person name="Goeker M."/>
        </authorList>
    </citation>
    <scope>NUCLEOTIDE SEQUENCE [LARGE SCALE GENOMIC DNA]</scope>
    <source>
        <strain evidence="2 4">DSM 21548</strain>
    </source>
</reference>
<accession>A0A2P8GXW7</accession>
<feature type="domain" description="HTH arsR-type" evidence="1">
    <location>
        <begin position="19"/>
        <end position="110"/>
    </location>
</feature>
<sequence>MTPPFVEPPADESEADVEARARALSSPLRMRILRICLHESRTNKDIAAILDLNPGTVLHHVRTLVRTGLLRAEEPRSGRRGAREVPYRATGLSFFSRTPHASSLLVETFLQEIAGIDPDDLDAWRLGVKLSPEALSEFRDRFRNLVVEYAALDPDPDGVPLSLFIAMHPERQPPIASDD</sequence>
<reference evidence="3 5" key="2">
    <citation type="submission" date="2018-12" db="EMBL/GenBank/DDBJ databases">
        <authorList>
            <person name="hu s."/>
            <person name="Xu Y."/>
            <person name="Xu B."/>
            <person name="Li F."/>
        </authorList>
    </citation>
    <scope>NUCLEOTIDE SEQUENCE [LARGE SCALE GENOMIC DNA]</scope>
    <source>
        <strain evidence="3 5">KSW2-17</strain>
    </source>
</reference>
<dbReference type="SUPFAM" id="SSF46785">
    <property type="entry name" value="Winged helix' DNA-binding domain"/>
    <property type="match status" value="1"/>
</dbReference>
<dbReference type="EMBL" id="RZGY01000001">
    <property type="protein sequence ID" value="RUQ86716.1"/>
    <property type="molecule type" value="Genomic_DNA"/>
</dbReference>
<evidence type="ECO:0000259" key="1">
    <source>
        <dbReference type="SMART" id="SM00418"/>
    </source>
</evidence>
<dbReference type="InterPro" id="IPR011991">
    <property type="entry name" value="ArsR-like_HTH"/>
</dbReference>
<organism evidence="2 4">
    <name type="scientific">Labedella gwakjiensis</name>
    <dbReference type="NCBI Taxonomy" id="390269"/>
    <lineage>
        <taxon>Bacteria</taxon>
        <taxon>Bacillati</taxon>
        <taxon>Actinomycetota</taxon>
        <taxon>Actinomycetes</taxon>
        <taxon>Micrococcales</taxon>
        <taxon>Microbacteriaceae</taxon>
        <taxon>Labedella</taxon>
    </lineage>
</organism>
<evidence type="ECO:0000313" key="5">
    <source>
        <dbReference type="Proteomes" id="UP000268291"/>
    </source>
</evidence>
<dbReference type="Pfam" id="PF12840">
    <property type="entry name" value="HTH_20"/>
    <property type="match status" value="1"/>
</dbReference>
<dbReference type="OrthoDB" id="7945987at2"/>
<dbReference type="CDD" id="cd00090">
    <property type="entry name" value="HTH_ARSR"/>
    <property type="match status" value="1"/>
</dbReference>
<dbReference type="AlphaFoldDB" id="A0A2P8GXW7"/>
<dbReference type="Gene3D" id="1.10.10.10">
    <property type="entry name" value="Winged helix-like DNA-binding domain superfamily/Winged helix DNA-binding domain"/>
    <property type="match status" value="1"/>
</dbReference>
<dbReference type="Proteomes" id="UP000268291">
    <property type="component" value="Unassembled WGS sequence"/>
</dbReference>
<dbReference type="SMART" id="SM00418">
    <property type="entry name" value="HTH_ARSR"/>
    <property type="match status" value="1"/>
</dbReference>